<evidence type="ECO:0000256" key="2">
    <source>
        <dbReference type="SAM" id="Phobius"/>
    </source>
</evidence>
<feature type="transmembrane region" description="Helical" evidence="2">
    <location>
        <begin position="12"/>
        <end position="34"/>
    </location>
</feature>
<evidence type="ECO:0000313" key="4">
    <source>
        <dbReference type="Proteomes" id="UP000283895"/>
    </source>
</evidence>
<dbReference type="Proteomes" id="UP000283895">
    <property type="component" value="Unassembled WGS sequence"/>
</dbReference>
<organism evidence="3 4">
    <name type="scientific">Cytospora schulzeri</name>
    <dbReference type="NCBI Taxonomy" id="448051"/>
    <lineage>
        <taxon>Eukaryota</taxon>
        <taxon>Fungi</taxon>
        <taxon>Dikarya</taxon>
        <taxon>Ascomycota</taxon>
        <taxon>Pezizomycotina</taxon>
        <taxon>Sordariomycetes</taxon>
        <taxon>Sordariomycetidae</taxon>
        <taxon>Diaporthales</taxon>
        <taxon>Cytosporaceae</taxon>
        <taxon>Cytospora</taxon>
    </lineage>
</organism>
<keyword evidence="4" id="KW-1185">Reference proteome</keyword>
<reference evidence="3 4" key="1">
    <citation type="submission" date="2015-09" db="EMBL/GenBank/DDBJ databases">
        <title>Host preference determinants of Valsa canker pathogens revealed by comparative genomics.</title>
        <authorList>
            <person name="Yin Z."/>
            <person name="Huang L."/>
        </authorList>
    </citation>
    <scope>NUCLEOTIDE SEQUENCE [LARGE SCALE GENOMIC DNA]</scope>
    <source>
        <strain evidence="3 4">03-1</strain>
    </source>
</reference>
<evidence type="ECO:0000256" key="1">
    <source>
        <dbReference type="SAM" id="MobiDB-lite"/>
    </source>
</evidence>
<feature type="compositionally biased region" description="Basic and acidic residues" evidence="1">
    <location>
        <begin position="101"/>
        <end position="113"/>
    </location>
</feature>
<dbReference type="EMBL" id="LKEA01000005">
    <property type="protein sequence ID" value="ROW09048.1"/>
    <property type="molecule type" value="Genomic_DNA"/>
</dbReference>
<keyword evidence="2" id="KW-0472">Membrane</keyword>
<feature type="transmembrane region" description="Helical" evidence="2">
    <location>
        <begin position="71"/>
        <end position="94"/>
    </location>
</feature>
<dbReference type="AlphaFoldDB" id="A0A423WZW5"/>
<proteinExistence type="predicted"/>
<comment type="caution">
    <text evidence="3">The sequence shown here is derived from an EMBL/GenBank/DDBJ whole genome shotgun (WGS) entry which is preliminary data.</text>
</comment>
<keyword evidence="2" id="KW-0812">Transmembrane</keyword>
<feature type="compositionally biased region" description="Acidic residues" evidence="1">
    <location>
        <begin position="122"/>
        <end position="131"/>
    </location>
</feature>
<keyword evidence="2" id="KW-1133">Transmembrane helix</keyword>
<sequence>MMDWQNWVRLTISALFAIAHGLKTTILTVLRVAFYVVHLALYPISWVWAILLFVLTPVIHTIRLQFGSAAFVGIAFGLIFTLTTSGLSSILGLYDNSPDQNQKESPHHAKRDLSPYSNNNNNDDDYEEEEDHHDYRRESSPPPRLVGADVEQENLDALLARLDYTQDSDLGSLTTRRSTGWRDSPNTKRKRRSAAALRIGTILEEDDDSL</sequence>
<dbReference type="OrthoDB" id="4502894at2759"/>
<evidence type="ECO:0000313" key="3">
    <source>
        <dbReference type="EMBL" id="ROW09048.1"/>
    </source>
</evidence>
<feature type="region of interest" description="Disordered" evidence="1">
    <location>
        <begin position="171"/>
        <end position="194"/>
    </location>
</feature>
<feature type="region of interest" description="Disordered" evidence="1">
    <location>
        <begin position="98"/>
        <end position="146"/>
    </location>
</feature>
<name>A0A423WZW5_9PEZI</name>
<accession>A0A423WZW5</accession>
<gene>
    <name evidence="3" type="ORF">VMCG_02780</name>
</gene>
<protein>
    <submittedName>
        <fullName evidence="3">Uncharacterized protein</fullName>
    </submittedName>
</protein>
<feature type="transmembrane region" description="Helical" evidence="2">
    <location>
        <begin position="40"/>
        <end position="59"/>
    </location>
</feature>